<feature type="non-terminal residue" evidence="2">
    <location>
        <position position="1"/>
    </location>
</feature>
<sequence>IYHYQYKIVTKSWFEPEPEPALPDYTNDETKTIEENEEIRKNYHNEHEKLVQEVKERNKKREEEITFTEVWYTFVDPYATEVDERGSDDAFRSVGILIFKNGKRIVDEYEWKYDNHVPLVSNDKLIIYEIHIGDFQDRFTDVTSKIDYFVELGITAGM</sequence>
<organism evidence="2 3">
    <name type="scientific">Adineta steineri</name>
    <dbReference type="NCBI Taxonomy" id="433720"/>
    <lineage>
        <taxon>Eukaryota</taxon>
        <taxon>Metazoa</taxon>
        <taxon>Spiralia</taxon>
        <taxon>Gnathifera</taxon>
        <taxon>Rotifera</taxon>
        <taxon>Eurotatoria</taxon>
        <taxon>Bdelloidea</taxon>
        <taxon>Adinetida</taxon>
        <taxon>Adinetidae</taxon>
        <taxon>Adineta</taxon>
    </lineage>
</organism>
<dbReference type="InterPro" id="IPR017853">
    <property type="entry name" value="GH"/>
</dbReference>
<dbReference type="SUPFAM" id="SSF51445">
    <property type="entry name" value="(Trans)glycosidases"/>
    <property type="match status" value="1"/>
</dbReference>
<dbReference type="Gene3D" id="3.20.20.80">
    <property type="entry name" value="Glycosidases"/>
    <property type="match status" value="1"/>
</dbReference>
<accession>A0A820KJ35</accession>
<reference evidence="2" key="1">
    <citation type="submission" date="2021-02" db="EMBL/GenBank/DDBJ databases">
        <authorList>
            <person name="Nowell W R."/>
        </authorList>
    </citation>
    <scope>NUCLEOTIDE SEQUENCE</scope>
</reference>
<proteinExistence type="predicted"/>
<comment type="caution">
    <text evidence="2">The sequence shown here is derived from an EMBL/GenBank/DDBJ whole genome shotgun (WGS) entry which is preliminary data.</text>
</comment>
<dbReference type="EMBL" id="CAJOAZ010019857">
    <property type="protein sequence ID" value="CAF4340748.1"/>
    <property type="molecule type" value="Genomic_DNA"/>
</dbReference>
<evidence type="ECO:0000313" key="3">
    <source>
        <dbReference type="Proteomes" id="UP000663844"/>
    </source>
</evidence>
<evidence type="ECO:0000256" key="1">
    <source>
        <dbReference type="SAM" id="Coils"/>
    </source>
</evidence>
<name>A0A820KJ35_9BILA</name>
<dbReference type="Proteomes" id="UP000663844">
    <property type="component" value="Unassembled WGS sequence"/>
</dbReference>
<evidence type="ECO:0000313" key="2">
    <source>
        <dbReference type="EMBL" id="CAF4340748.1"/>
    </source>
</evidence>
<feature type="coiled-coil region" evidence="1">
    <location>
        <begin position="33"/>
        <end position="64"/>
    </location>
</feature>
<dbReference type="AlphaFoldDB" id="A0A820KJ35"/>
<protein>
    <submittedName>
        <fullName evidence="2">Uncharacterized protein</fullName>
    </submittedName>
</protein>
<keyword evidence="1" id="KW-0175">Coiled coil</keyword>
<gene>
    <name evidence="2" type="ORF">OXD698_LOCUS48217</name>
</gene>